<dbReference type="GO" id="GO:0008017">
    <property type="term" value="F:microtubule binding"/>
    <property type="evidence" value="ECO:0007669"/>
    <property type="project" value="TreeGrafter"/>
</dbReference>
<dbReference type="GO" id="GO:0070652">
    <property type="term" value="C:HAUS complex"/>
    <property type="evidence" value="ECO:0007669"/>
    <property type="project" value="InterPro"/>
</dbReference>
<proteinExistence type="predicted"/>
<evidence type="ECO:0000313" key="3">
    <source>
        <dbReference type="EMBL" id="KAK9884931.1"/>
    </source>
</evidence>
<evidence type="ECO:0000256" key="1">
    <source>
        <dbReference type="SAM" id="Coils"/>
    </source>
</evidence>
<comment type="caution">
    <text evidence="3">The sequence shown here is derived from an EMBL/GenBank/DDBJ whole genome shotgun (WGS) entry which is preliminary data.</text>
</comment>
<keyword evidence="1" id="KW-0175">Coiled coil</keyword>
<dbReference type="EMBL" id="JARQZJ010000094">
    <property type="protein sequence ID" value="KAK9884931.1"/>
    <property type="molecule type" value="Genomic_DNA"/>
</dbReference>
<dbReference type="GO" id="GO:1990498">
    <property type="term" value="C:mitotic spindle microtubule"/>
    <property type="evidence" value="ECO:0007669"/>
    <property type="project" value="TreeGrafter"/>
</dbReference>
<evidence type="ECO:0000259" key="2">
    <source>
        <dbReference type="Pfam" id="PF14661"/>
    </source>
</evidence>
<dbReference type="InterPro" id="IPR028163">
    <property type="entry name" value="HAUS_6_N"/>
</dbReference>
<dbReference type="PANTHER" id="PTHR16151">
    <property type="entry name" value="HAUS AUGMIN-LIKE COMPLEX SUBUNIT 6"/>
    <property type="match status" value="1"/>
</dbReference>
<dbReference type="PANTHER" id="PTHR16151:SF2">
    <property type="entry name" value="HAUS AUGMIN-LIKE COMPLEX SUBUNIT 6"/>
    <property type="match status" value="1"/>
</dbReference>
<protein>
    <recommendedName>
        <fullName evidence="2">HAUS augmin-like complex subunit 6 N-terminal domain-containing protein</fullName>
    </recommendedName>
</protein>
<sequence length="341" mass="40422">MERELHERLYSHLKLLNIIHPPSEDYKAIFKKDMFVRSNKSAFFHVVHYLLHILNPEKAKKKLLTWPTCNVKERENKFRGEVLELLNELNIIYEDANLPVMMSSHLLAPGGYRFTNFMYRLTELVIYEDLERVYPDEIFSRPKPCKNEDFNNKMHENLQKINENINYEINSKIDTFDKKFKLFEKEAESISAQSIAVDAEMREIQKNIEKQLSRIDMELNNEHILEKFEALQNKSKIVDKINDIYTECKNLLSHLIDINKSGEILNIVESLQELNISLRRRLSELPIYSVAELELDLEQITQKRNELELIDRQLRDESDTFLETLKVSKEILKHVVTDLNT</sequence>
<reference evidence="3 4" key="1">
    <citation type="submission" date="2023-03" db="EMBL/GenBank/DDBJ databases">
        <title>Genome insight into feeding habits of ladybird beetles.</title>
        <authorList>
            <person name="Li H.-S."/>
            <person name="Huang Y.-H."/>
            <person name="Pang H."/>
        </authorList>
    </citation>
    <scope>NUCLEOTIDE SEQUENCE [LARGE SCALE GENOMIC DNA]</scope>
    <source>
        <strain evidence="3">SYSU_2023b</strain>
        <tissue evidence="3">Whole body</tissue>
    </source>
</reference>
<dbReference type="Pfam" id="PF14661">
    <property type="entry name" value="HAUS6_N"/>
    <property type="match status" value="1"/>
</dbReference>
<gene>
    <name evidence="3" type="ORF">WA026_009168</name>
</gene>
<organism evidence="3 4">
    <name type="scientific">Henosepilachna vigintioctopunctata</name>
    <dbReference type="NCBI Taxonomy" id="420089"/>
    <lineage>
        <taxon>Eukaryota</taxon>
        <taxon>Metazoa</taxon>
        <taxon>Ecdysozoa</taxon>
        <taxon>Arthropoda</taxon>
        <taxon>Hexapoda</taxon>
        <taxon>Insecta</taxon>
        <taxon>Pterygota</taxon>
        <taxon>Neoptera</taxon>
        <taxon>Endopterygota</taxon>
        <taxon>Coleoptera</taxon>
        <taxon>Polyphaga</taxon>
        <taxon>Cucujiformia</taxon>
        <taxon>Coccinelloidea</taxon>
        <taxon>Coccinellidae</taxon>
        <taxon>Epilachninae</taxon>
        <taxon>Epilachnini</taxon>
        <taxon>Henosepilachna</taxon>
    </lineage>
</organism>
<dbReference type="InterPro" id="IPR026797">
    <property type="entry name" value="HAUS_6"/>
</dbReference>
<name>A0AAW1UVS8_9CUCU</name>
<dbReference type="AlphaFoldDB" id="A0AAW1UVS8"/>
<keyword evidence="4" id="KW-1185">Reference proteome</keyword>
<feature type="domain" description="HAUS augmin-like complex subunit 6 N-terminal" evidence="2">
    <location>
        <begin position="9"/>
        <end position="234"/>
    </location>
</feature>
<dbReference type="GO" id="GO:0051225">
    <property type="term" value="P:spindle assembly"/>
    <property type="evidence" value="ECO:0007669"/>
    <property type="project" value="InterPro"/>
</dbReference>
<accession>A0AAW1UVS8</accession>
<feature type="coiled-coil region" evidence="1">
    <location>
        <begin position="290"/>
        <end position="317"/>
    </location>
</feature>
<evidence type="ECO:0000313" key="4">
    <source>
        <dbReference type="Proteomes" id="UP001431783"/>
    </source>
</evidence>
<dbReference type="Proteomes" id="UP001431783">
    <property type="component" value="Unassembled WGS sequence"/>
</dbReference>